<gene>
    <name evidence="7" type="ORF">CHR53_15710</name>
</gene>
<dbReference type="InterPro" id="IPR013767">
    <property type="entry name" value="PAS_fold"/>
</dbReference>
<dbReference type="GO" id="GO:0005524">
    <property type="term" value="F:ATP binding"/>
    <property type="evidence" value="ECO:0007669"/>
    <property type="project" value="UniProtKB-KW"/>
</dbReference>
<evidence type="ECO:0008006" key="9">
    <source>
        <dbReference type="Google" id="ProtNLM"/>
    </source>
</evidence>
<dbReference type="SMART" id="SM00091">
    <property type="entry name" value="PAS"/>
    <property type="match status" value="1"/>
</dbReference>
<dbReference type="FunFam" id="3.40.50.300:FF:000006">
    <property type="entry name" value="DNA-binding transcriptional regulator NtrC"/>
    <property type="match status" value="1"/>
</dbReference>
<dbReference type="InterPro" id="IPR058031">
    <property type="entry name" value="AAA_lid_NorR"/>
</dbReference>
<dbReference type="Gene3D" id="1.10.8.60">
    <property type="match status" value="1"/>
</dbReference>
<dbReference type="InterPro" id="IPR035965">
    <property type="entry name" value="PAS-like_dom_sf"/>
</dbReference>
<dbReference type="GO" id="GO:0043565">
    <property type="term" value="F:sequence-specific DNA binding"/>
    <property type="evidence" value="ECO:0007669"/>
    <property type="project" value="InterPro"/>
</dbReference>
<accession>A0A3T0HZK3</accession>
<sequence length="654" mass="75202">MELRGDLMKTKIAIMGNGDFIDLTTSSLPNIKHHDIEITVFDNKGEMLSTLPRFLAEIEENETDIIITGHFIKKLLEMRTSIPVIKLKVTPIDILLAIQKSLPFSNRISIALPDLEELQYDYSILEELLQVQLHYITYNSQAELRHKIERFSTTKGTVISTGIGVEFAKENGLFGTLIYSEASLKASIDRAIEIIHFKRQEERQRQQLKAIINSVRDGIIATDEQDKITILNESAWKLLNIEKDKIIGKRLFQAVPNRTFREITHEESFQNKIIDFNHVTLNTNKIAISQKGRIVGNILTFQDITEIQKIEQKYRQEIETKGLVAKNDVKDIIFNSAIMNDTLEKVKKYAKTDSTILIIGETGTGKEMIAQSIHNLSYRKSYPFVAVNCAALPETLLESELFGYEKGAFTGAAQNGKKGLFELAHHGTLFLDEINSISPGFQARLLRAIQEKEIVRIGGHKVIPVNIRIIAATNENLVNLVKEKKFRADLYYRINVLTVNLPPLRNRIHDILPLTKQFIVEKRKELYLNLEPFFDDLFSILLTYDFPGNVRELYNILERFIILSGNNKNGFEWYVNLLKECIEEIKIHDPDYTEKIEFQLKENYKDSLIEAEKALLKKYLEIKKDKSTLAEELGISRTTLYRKLKDLNIFLNNL</sequence>
<evidence type="ECO:0000256" key="4">
    <source>
        <dbReference type="ARBA" id="ARBA00023163"/>
    </source>
</evidence>
<dbReference type="InterPro" id="IPR009057">
    <property type="entry name" value="Homeodomain-like_sf"/>
</dbReference>
<dbReference type="SMART" id="SM00382">
    <property type="entry name" value="AAA"/>
    <property type="match status" value="1"/>
</dbReference>
<dbReference type="InterPro" id="IPR003593">
    <property type="entry name" value="AAA+_ATPase"/>
</dbReference>
<protein>
    <recommendedName>
        <fullName evidence="9">Fis family transcriptional regulator</fullName>
    </recommendedName>
</protein>
<keyword evidence="2" id="KW-0067">ATP-binding</keyword>
<feature type="domain" description="PAS" evidence="6">
    <location>
        <begin position="204"/>
        <end position="268"/>
    </location>
</feature>
<dbReference type="PROSITE" id="PS50045">
    <property type="entry name" value="SIGMA54_INTERACT_4"/>
    <property type="match status" value="1"/>
</dbReference>
<dbReference type="SUPFAM" id="SSF52540">
    <property type="entry name" value="P-loop containing nucleoside triphosphate hydrolases"/>
    <property type="match status" value="1"/>
</dbReference>
<evidence type="ECO:0000259" key="6">
    <source>
        <dbReference type="PROSITE" id="PS50112"/>
    </source>
</evidence>
<evidence type="ECO:0000313" key="8">
    <source>
        <dbReference type="Proteomes" id="UP000282892"/>
    </source>
</evidence>
<dbReference type="Pfam" id="PF00158">
    <property type="entry name" value="Sigma54_activat"/>
    <property type="match status" value="1"/>
</dbReference>
<dbReference type="Pfam" id="PF06506">
    <property type="entry name" value="PrpR_N"/>
    <property type="match status" value="1"/>
</dbReference>
<dbReference type="InterPro" id="IPR027417">
    <property type="entry name" value="P-loop_NTPase"/>
</dbReference>
<dbReference type="CDD" id="cd00009">
    <property type="entry name" value="AAA"/>
    <property type="match status" value="1"/>
</dbReference>
<dbReference type="GO" id="GO:0006355">
    <property type="term" value="P:regulation of DNA-templated transcription"/>
    <property type="evidence" value="ECO:0007669"/>
    <property type="project" value="InterPro"/>
</dbReference>
<dbReference type="Gene3D" id="1.10.10.60">
    <property type="entry name" value="Homeodomain-like"/>
    <property type="match status" value="1"/>
</dbReference>
<dbReference type="InterPro" id="IPR025662">
    <property type="entry name" value="Sigma_54_int_dom_ATP-bd_1"/>
</dbReference>
<evidence type="ECO:0000259" key="5">
    <source>
        <dbReference type="PROSITE" id="PS50045"/>
    </source>
</evidence>
<proteinExistence type="predicted"/>
<dbReference type="SUPFAM" id="SSF55785">
    <property type="entry name" value="PYP-like sensor domain (PAS domain)"/>
    <property type="match status" value="1"/>
</dbReference>
<dbReference type="Pfam" id="PF00989">
    <property type="entry name" value="PAS"/>
    <property type="match status" value="1"/>
</dbReference>
<dbReference type="SUPFAM" id="SSF46689">
    <property type="entry name" value="Homeodomain-like"/>
    <property type="match status" value="1"/>
</dbReference>
<organism evidence="7 8">
    <name type="scientific">Neobacillus mesonae</name>
    <dbReference type="NCBI Taxonomy" id="1193713"/>
    <lineage>
        <taxon>Bacteria</taxon>
        <taxon>Bacillati</taxon>
        <taxon>Bacillota</taxon>
        <taxon>Bacilli</taxon>
        <taxon>Bacillales</taxon>
        <taxon>Bacillaceae</taxon>
        <taxon>Neobacillus</taxon>
    </lineage>
</organism>
<dbReference type="Gene3D" id="3.30.450.20">
    <property type="entry name" value="PAS domain"/>
    <property type="match status" value="1"/>
</dbReference>
<evidence type="ECO:0000256" key="2">
    <source>
        <dbReference type="ARBA" id="ARBA00022840"/>
    </source>
</evidence>
<name>A0A3T0HZK3_9BACI</name>
<dbReference type="Pfam" id="PF25601">
    <property type="entry name" value="AAA_lid_14"/>
    <property type="match status" value="1"/>
</dbReference>
<keyword evidence="4" id="KW-0804">Transcription</keyword>
<dbReference type="InterPro" id="IPR002197">
    <property type="entry name" value="HTH_Fis"/>
</dbReference>
<dbReference type="PANTHER" id="PTHR32071">
    <property type="entry name" value="TRANSCRIPTIONAL REGULATORY PROTEIN"/>
    <property type="match status" value="1"/>
</dbReference>
<dbReference type="EMBL" id="CP022572">
    <property type="protein sequence ID" value="AZU62594.1"/>
    <property type="molecule type" value="Genomic_DNA"/>
</dbReference>
<dbReference type="PROSITE" id="PS50112">
    <property type="entry name" value="PAS"/>
    <property type="match status" value="1"/>
</dbReference>
<dbReference type="Gene3D" id="3.40.50.10660">
    <property type="entry name" value="PrpR receptor domain-like"/>
    <property type="match status" value="1"/>
</dbReference>
<dbReference type="Gene3D" id="3.40.50.300">
    <property type="entry name" value="P-loop containing nucleotide triphosphate hydrolases"/>
    <property type="match status" value="1"/>
</dbReference>
<dbReference type="NCBIfam" id="TIGR00229">
    <property type="entry name" value="sensory_box"/>
    <property type="match status" value="1"/>
</dbReference>
<reference evidence="7 8" key="1">
    <citation type="submission" date="2017-07" db="EMBL/GenBank/DDBJ databases">
        <title>The complete genome sequence of Bacillus mesonae strain H20-5, an efficient strain improving plant abiotic stress resistance.</title>
        <authorList>
            <person name="Kim S.Y."/>
            <person name="Song H."/>
            <person name="Sang M.K."/>
            <person name="Weon H.-Y."/>
            <person name="Song J."/>
        </authorList>
    </citation>
    <scope>NUCLEOTIDE SEQUENCE [LARGE SCALE GENOMIC DNA]</scope>
    <source>
        <strain evidence="7 8">H20-5</strain>
    </source>
</reference>
<evidence type="ECO:0000313" key="7">
    <source>
        <dbReference type="EMBL" id="AZU62594.1"/>
    </source>
</evidence>
<keyword evidence="3" id="KW-0805">Transcription regulation</keyword>
<dbReference type="Pfam" id="PF02954">
    <property type="entry name" value="HTH_8"/>
    <property type="match status" value="1"/>
</dbReference>
<evidence type="ECO:0000256" key="1">
    <source>
        <dbReference type="ARBA" id="ARBA00022741"/>
    </source>
</evidence>
<dbReference type="PROSITE" id="PS00675">
    <property type="entry name" value="SIGMA54_INTERACT_1"/>
    <property type="match status" value="1"/>
</dbReference>
<dbReference type="AlphaFoldDB" id="A0A3T0HZK3"/>
<dbReference type="GO" id="GO:0000156">
    <property type="term" value="F:phosphorelay response regulator activity"/>
    <property type="evidence" value="ECO:0007669"/>
    <property type="project" value="InterPro"/>
</dbReference>
<dbReference type="KEGG" id="nmk:CHR53_15710"/>
<evidence type="ECO:0000256" key="3">
    <source>
        <dbReference type="ARBA" id="ARBA00023015"/>
    </source>
</evidence>
<dbReference type="CDD" id="cd00130">
    <property type="entry name" value="PAS"/>
    <property type="match status" value="1"/>
</dbReference>
<dbReference type="Proteomes" id="UP000282892">
    <property type="component" value="Chromosome"/>
</dbReference>
<keyword evidence="8" id="KW-1185">Reference proteome</keyword>
<keyword evidence="1" id="KW-0547">Nucleotide-binding</keyword>
<dbReference type="PROSITE" id="PS00688">
    <property type="entry name" value="SIGMA54_INTERACT_3"/>
    <property type="match status" value="1"/>
</dbReference>
<feature type="domain" description="Sigma-54 factor interaction" evidence="5">
    <location>
        <begin position="332"/>
        <end position="562"/>
    </location>
</feature>
<dbReference type="OrthoDB" id="9771372at2"/>
<dbReference type="InterPro" id="IPR000014">
    <property type="entry name" value="PAS"/>
</dbReference>
<dbReference type="SUPFAM" id="SSF159800">
    <property type="entry name" value="PrpR receptor domain-like"/>
    <property type="match status" value="1"/>
</dbReference>
<dbReference type="InterPro" id="IPR010524">
    <property type="entry name" value="Sig_transdc_resp-reg_PrpR_N"/>
</dbReference>
<dbReference type="InterPro" id="IPR025944">
    <property type="entry name" value="Sigma_54_int_dom_CS"/>
</dbReference>
<dbReference type="PANTHER" id="PTHR32071:SF57">
    <property type="entry name" value="C4-DICARBOXYLATE TRANSPORT TRANSCRIPTIONAL REGULATORY PROTEIN DCTD"/>
    <property type="match status" value="1"/>
</dbReference>
<dbReference type="InterPro" id="IPR002078">
    <property type="entry name" value="Sigma_54_int"/>
</dbReference>